<dbReference type="FunFam" id="2.60.120.780:FF:000001">
    <property type="entry name" value="E3 SUMO-protein ligase PIAS2 isoform X1"/>
    <property type="match status" value="1"/>
</dbReference>
<dbReference type="Gene3D" id="1.10.720.30">
    <property type="entry name" value="SAP domain"/>
    <property type="match status" value="1"/>
</dbReference>
<dbReference type="PROSITE" id="PS51466">
    <property type="entry name" value="PINIT"/>
    <property type="match status" value="1"/>
</dbReference>
<evidence type="ECO:0000256" key="1">
    <source>
        <dbReference type="ARBA" id="ARBA00004123"/>
    </source>
</evidence>
<feature type="compositionally biased region" description="Low complexity" evidence="11">
    <location>
        <begin position="615"/>
        <end position="634"/>
    </location>
</feature>
<evidence type="ECO:0000256" key="4">
    <source>
        <dbReference type="ARBA" id="ARBA00022679"/>
    </source>
</evidence>
<dbReference type="OrthoDB" id="10263264at2759"/>
<dbReference type="GO" id="GO:0006357">
    <property type="term" value="P:regulation of transcription by RNA polymerase II"/>
    <property type="evidence" value="ECO:0007669"/>
    <property type="project" value="TreeGrafter"/>
</dbReference>
<evidence type="ECO:0000256" key="10">
    <source>
        <dbReference type="PROSITE-ProRule" id="PRU00452"/>
    </source>
</evidence>
<dbReference type="GO" id="GO:0000785">
    <property type="term" value="C:chromatin"/>
    <property type="evidence" value="ECO:0007669"/>
    <property type="project" value="TreeGrafter"/>
</dbReference>
<organism evidence="15 16">
    <name type="scientific">Patiria miniata</name>
    <name type="common">Bat star</name>
    <name type="synonym">Asterina miniata</name>
    <dbReference type="NCBI Taxonomy" id="46514"/>
    <lineage>
        <taxon>Eukaryota</taxon>
        <taxon>Metazoa</taxon>
        <taxon>Echinodermata</taxon>
        <taxon>Eleutherozoa</taxon>
        <taxon>Asterozoa</taxon>
        <taxon>Asteroidea</taxon>
        <taxon>Valvatacea</taxon>
        <taxon>Valvatida</taxon>
        <taxon>Asterinidae</taxon>
        <taxon>Patiria</taxon>
    </lineage>
</organism>
<dbReference type="SUPFAM" id="SSF68906">
    <property type="entry name" value="SAP domain"/>
    <property type="match status" value="1"/>
</dbReference>
<dbReference type="FunFam" id="1.10.720.30:FF:000001">
    <property type="entry name" value="E3 SUMO-protein ligase PIAS2 isoform 1"/>
    <property type="match status" value="1"/>
</dbReference>
<evidence type="ECO:0000256" key="9">
    <source>
        <dbReference type="ARBA" id="ARBA00023242"/>
    </source>
</evidence>
<feature type="domain" description="PINIT" evidence="14">
    <location>
        <begin position="121"/>
        <end position="277"/>
    </location>
</feature>
<accession>A0A914BNL1</accession>
<evidence type="ECO:0000256" key="8">
    <source>
        <dbReference type="ARBA" id="ARBA00022833"/>
    </source>
</evidence>
<dbReference type="GO" id="GO:0016925">
    <property type="term" value="P:protein sumoylation"/>
    <property type="evidence" value="ECO:0007669"/>
    <property type="project" value="TreeGrafter"/>
</dbReference>
<proteinExistence type="inferred from homology"/>
<evidence type="ECO:0000256" key="5">
    <source>
        <dbReference type="ARBA" id="ARBA00022723"/>
    </source>
</evidence>
<name>A0A914BNL1_PATMI</name>
<dbReference type="GO" id="GO:0005634">
    <property type="term" value="C:nucleus"/>
    <property type="evidence" value="ECO:0007669"/>
    <property type="project" value="UniProtKB-SubCell"/>
</dbReference>
<dbReference type="Pfam" id="PF02891">
    <property type="entry name" value="zf-MIZ"/>
    <property type="match status" value="1"/>
</dbReference>
<dbReference type="InterPro" id="IPR036361">
    <property type="entry name" value="SAP_dom_sf"/>
</dbReference>
<dbReference type="PANTHER" id="PTHR10782">
    <property type="entry name" value="ZINC FINGER MIZ DOMAIN-CONTAINING PROTEIN"/>
    <property type="match status" value="1"/>
</dbReference>
<comment type="pathway">
    <text evidence="2">Protein modification; protein sumoylation.</text>
</comment>
<keyword evidence="8" id="KW-0862">Zinc</keyword>
<feature type="compositionally biased region" description="Acidic residues" evidence="11">
    <location>
        <begin position="446"/>
        <end position="465"/>
    </location>
</feature>
<evidence type="ECO:0000259" key="14">
    <source>
        <dbReference type="PROSITE" id="PS51466"/>
    </source>
</evidence>
<evidence type="ECO:0000313" key="16">
    <source>
        <dbReference type="Proteomes" id="UP000887568"/>
    </source>
</evidence>
<comment type="subcellular location">
    <subcellularLocation>
        <location evidence="1">Nucleus</location>
    </subcellularLocation>
</comment>
<dbReference type="Pfam" id="PF14324">
    <property type="entry name" value="PINIT"/>
    <property type="match status" value="1"/>
</dbReference>
<keyword evidence="6 10" id="KW-0863">Zinc-finger</keyword>
<dbReference type="InterPro" id="IPR004181">
    <property type="entry name" value="Znf_MIZ"/>
</dbReference>
<dbReference type="AlphaFoldDB" id="A0A914BNL1"/>
<keyword evidence="7" id="KW-0833">Ubl conjugation pathway</keyword>
<evidence type="ECO:0000259" key="12">
    <source>
        <dbReference type="PROSITE" id="PS50800"/>
    </source>
</evidence>
<feature type="domain" description="SAP" evidence="12">
    <location>
        <begin position="11"/>
        <end position="45"/>
    </location>
</feature>
<dbReference type="InterPro" id="IPR003034">
    <property type="entry name" value="SAP_dom"/>
</dbReference>
<dbReference type="RefSeq" id="XP_038077540.1">
    <property type="nucleotide sequence ID" value="XM_038221612.1"/>
</dbReference>
<dbReference type="InterPro" id="IPR023321">
    <property type="entry name" value="PINIT"/>
</dbReference>
<dbReference type="PANTHER" id="PTHR10782:SF94">
    <property type="entry name" value="SUPPRESSOR OF VARIEGATION 2-10, ISOFORM I"/>
    <property type="match status" value="1"/>
</dbReference>
<dbReference type="PROSITE" id="PS51044">
    <property type="entry name" value="ZF_SP_RING"/>
    <property type="match status" value="1"/>
</dbReference>
<evidence type="ECO:0000259" key="13">
    <source>
        <dbReference type="PROSITE" id="PS51044"/>
    </source>
</evidence>
<dbReference type="GO" id="GO:0061665">
    <property type="term" value="F:SUMO ligase activity"/>
    <property type="evidence" value="ECO:0007669"/>
    <property type="project" value="TreeGrafter"/>
</dbReference>
<evidence type="ECO:0000256" key="7">
    <source>
        <dbReference type="ARBA" id="ARBA00022786"/>
    </source>
</evidence>
<dbReference type="InterPro" id="IPR013083">
    <property type="entry name" value="Znf_RING/FYVE/PHD"/>
</dbReference>
<dbReference type="GO" id="GO:0008270">
    <property type="term" value="F:zinc ion binding"/>
    <property type="evidence" value="ECO:0007669"/>
    <property type="project" value="UniProtKB-KW"/>
</dbReference>
<dbReference type="Gene3D" id="2.60.120.780">
    <property type="entry name" value="PINIT domain"/>
    <property type="match status" value="1"/>
</dbReference>
<feature type="domain" description="SP-RING-type" evidence="13">
    <location>
        <begin position="309"/>
        <end position="394"/>
    </location>
</feature>
<evidence type="ECO:0000256" key="6">
    <source>
        <dbReference type="ARBA" id="ARBA00022771"/>
    </source>
</evidence>
<reference evidence="15" key="1">
    <citation type="submission" date="2022-11" db="UniProtKB">
        <authorList>
            <consortium name="EnsemblMetazoa"/>
        </authorList>
    </citation>
    <scope>IDENTIFICATION</scope>
</reference>
<dbReference type="SMART" id="SM00513">
    <property type="entry name" value="SAP"/>
    <property type="match status" value="1"/>
</dbReference>
<dbReference type="OMA" id="NEVHISW"/>
<dbReference type="Gene3D" id="3.30.40.10">
    <property type="entry name" value="Zinc/RING finger domain, C3HC4 (zinc finger)"/>
    <property type="match status" value="1"/>
</dbReference>
<dbReference type="Proteomes" id="UP000887568">
    <property type="component" value="Unplaced"/>
</dbReference>
<dbReference type="EnsemblMetazoa" id="XM_038221612.1">
    <property type="protein sequence ID" value="XP_038077540.1"/>
    <property type="gene ID" value="LOC119745324"/>
</dbReference>
<dbReference type="PROSITE" id="PS50800">
    <property type="entry name" value="SAP"/>
    <property type="match status" value="1"/>
</dbReference>
<comment type="similarity">
    <text evidence="3">Belongs to the PIAS family.</text>
</comment>
<evidence type="ECO:0000256" key="3">
    <source>
        <dbReference type="ARBA" id="ARBA00005383"/>
    </source>
</evidence>
<dbReference type="InterPro" id="IPR038654">
    <property type="entry name" value="PINIT_sf"/>
</dbReference>
<feature type="region of interest" description="Disordered" evidence="11">
    <location>
        <begin position="615"/>
        <end position="639"/>
    </location>
</feature>
<dbReference type="GO" id="GO:0003712">
    <property type="term" value="F:transcription coregulator activity"/>
    <property type="evidence" value="ECO:0007669"/>
    <property type="project" value="TreeGrafter"/>
</dbReference>
<evidence type="ECO:0000256" key="2">
    <source>
        <dbReference type="ARBA" id="ARBA00004718"/>
    </source>
</evidence>
<evidence type="ECO:0000256" key="11">
    <source>
        <dbReference type="SAM" id="MobiDB-lite"/>
    </source>
</evidence>
<dbReference type="GeneID" id="119745324"/>
<dbReference type="Pfam" id="PF02037">
    <property type="entry name" value="SAP"/>
    <property type="match status" value="1"/>
</dbReference>
<evidence type="ECO:0008006" key="17">
    <source>
        <dbReference type="Google" id="ProtNLM"/>
    </source>
</evidence>
<feature type="region of interest" description="Disordered" evidence="11">
    <location>
        <begin position="440"/>
        <end position="507"/>
    </location>
</feature>
<evidence type="ECO:0000313" key="15">
    <source>
        <dbReference type="EnsemblMetazoa" id="XP_038077540.1"/>
    </source>
</evidence>
<keyword evidence="5" id="KW-0479">Metal-binding</keyword>
<keyword evidence="9" id="KW-0539">Nucleus</keyword>
<feature type="region of interest" description="Disordered" evidence="11">
    <location>
        <begin position="72"/>
        <end position="99"/>
    </location>
</feature>
<keyword evidence="16" id="KW-1185">Reference proteome</keyword>
<protein>
    <recommendedName>
        <fullName evidence="17">E3 SUMO-protein ligase PIAS3</fullName>
    </recommendedName>
</protein>
<keyword evidence="4" id="KW-0808">Transferase</keyword>
<sequence length="651" mass="71468">MADFDDLKHMLMSFRVSELQVLLGYAGRNKSGRKHDLQTRGLALLKNGCSTSVQIKIRELYRRRFPRRLINPPQFMPGMSDGAGSGATGTHTHHSVSSNPPLPSYPTAMNMHQSVPHELLGAACQPQPFHPDVKLKSLPFYDVLGELVKPTGLMPPVGSKFREVHRTVFFHFTPAQTQLIVEQRAQVQLRFCLAETSCDQDDKFPASVCVKVNGKLCPLPPFLPQTKAGTEPKRPSRPVNITPLTRLTPTSPNQVDVQWIPEIGRSYCVAVYLVRQLSAEILFQRLKGNGVRNADHSRALIKEKLSHDPESEIATMSLRVSLMCPLGKMRMSTPCRPITCSHLQCFDGVLYLKMNEKKPTWICPVCDRKAPFKSIIIDGLFMEILSHRTPSLEIQFLEDGSWQPLSEKKRTYSSVMNISGMSDGEGSTPSKRSNVECIDLTNSSSDEGDETEEEVSSDTDSEEELIPVPRPQHRAGTMRVQDEDEPEVRLPDASIISPSPKSPPPPLTMGNKRGSPLRYPLDYTLCPPMPTSHHTNSLPSVDMGPTSHSQLGLFGDYSSFLPMPPSLSGTDYPSGMDLYSLLHTESQSQYMPQLSYMDHLATSSGSLRSASSLSTVASNSSGTSRAASNGSNASGSGGAGGYSLSDVIALD</sequence>